<evidence type="ECO:0000259" key="2">
    <source>
        <dbReference type="Pfam" id="PF19187"/>
    </source>
</evidence>
<dbReference type="PIRSF" id="PIRSF016838">
    <property type="entry name" value="PafC"/>
    <property type="match status" value="1"/>
</dbReference>
<dbReference type="AlphaFoldDB" id="A0A1I5A6L0"/>
<proteinExistence type="predicted"/>
<reference evidence="5" key="1">
    <citation type="submission" date="2016-10" db="EMBL/GenBank/DDBJ databases">
        <authorList>
            <person name="Varghese N."/>
            <person name="Submissions S."/>
        </authorList>
    </citation>
    <scope>NUCLEOTIDE SEQUENCE [LARGE SCALE GENOMIC DNA]</scope>
    <source>
        <strain evidence="5">CGMCC 1.11101</strain>
    </source>
</reference>
<dbReference type="PANTHER" id="PTHR34580">
    <property type="match status" value="1"/>
</dbReference>
<dbReference type="Proteomes" id="UP000198867">
    <property type="component" value="Unassembled WGS sequence"/>
</dbReference>
<dbReference type="InterPro" id="IPR057727">
    <property type="entry name" value="WCX_dom"/>
</dbReference>
<dbReference type="STRING" id="995034.SAMN05216219_1216"/>
<accession>A0A1I5A6L0</accession>
<feature type="domain" description="PafC HTH" evidence="2">
    <location>
        <begin position="10"/>
        <end position="131"/>
    </location>
</feature>
<dbReference type="PANTHER" id="PTHR34580:SF1">
    <property type="entry name" value="PROTEIN PAFC"/>
    <property type="match status" value="1"/>
</dbReference>
<feature type="domain" description="WYL" evidence="1">
    <location>
        <begin position="151"/>
        <end position="217"/>
    </location>
</feature>
<dbReference type="InterPro" id="IPR026881">
    <property type="entry name" value="WYL_dom"/>
</dbReference>
<keyword evidence="5" id="KW-1185">Reference proteome</keyword>
<dbReference type="Pfam" id="PF13280">
    <property type="entry name" value="WYL"/>
    <property type="match status" value="1"/>
</dbReference>
<evidence type="ECO:0000313" key="5">
    <source>
        <dbReference type="Proteomes" id="UP000198867"/>
    </source>
</evidence>
<sequence length="327" mass="36144">MANDGLHARDKLAFLLALVPYLMDHGHVTVVDAARHFGVDEEQIRESVRLIAVSGVPGETSSYQHEDLFDIDWDSFEENDEIVITHLVAIDDSPRFSAREAAALIAGLQYLSSLPEQADRDVLGSLMSKLARGSTGRPSEVAVGSSSVDTALAQIRDSVAAGHRIEFDYLNSRGESEKRTVDPLRIQSLDQDWYLRGWDHSRQAVRTFRLDRMSTLTTTDEPISRHAAEVPMSESLFESSETDLEVVVELPDDAIAMIADYLTTDAPVRGRNGRSRVTLHVAHDHGLKRLIAGLSGVVTVISPDTAKTRVADWAQAALDRYAERTDR</sequence>
<dbReference type="GO" id="GO:0000502">
    <property type="term" value="C:proteasome complex"/>
    <property type="evidence" value="ECO:0007669"/>
    <property type="project" value="UniProtKB-KW"/>
</dbReference>
<evidence type="ECO:0000259" key="1">
    <source>
        <dbReference type="Pfam" id="PF13280"/>
    </source>
</evidence>
<dbReference type="EMBL" id="FOVM01000003">
    <property type="protein sequence ID" value="SFN58066.1"/>
    <property type="molecule type" value="Genomic_DNA"/>
</dbReference>
<protein>
    <submittedName>
        <fullName evidence="4">Proteasome accessory factor C</fullName>
    </submittedName>
</protein>
<dbReference type="RefSeq" id="WP_177216739.1">
    <property type="nucleotide sequence ID" value="NZ_FOVM01000003.1"/>
</dbReference>
<keyword evidence="4" id="KW-0647">Proteasome</keyword>
<feature type="domain" description="WCX" evidence="3">
    <location>
        <begin position="244"/>
        <end position="318"/>
    </location>
</feature>
<evidence type="ECO:0000313" key="4">
    <source>
        <dbReference type="EMBL" id="SFN58066.1"/>
    </source>
</evidence>
<dbReference type="PROSITE" id="PS52050">
    <property type="entry name" value="WYL"/>
    <property type="match status" value="1"/>
</dbReference>
<organism evidence="4 5">
    <name type="scientific">Mycetocola miduiensis</name>
    <dbReference type="NCBI Taxonomy" id="995034"/>
    <lineage>
        <taxon>Bacteria</taxon>
        <taxon>Bacillati</taxon>
        <taxon>Actinomycetota</taxon>
        <taxon>Actinomycetes</taxon>
        <taxon>Micrococcales</taxon>
        <taxon>Microbacteriaceae</taxon>
        <taxon>Mycetocola</taxon>
    </lineage>
</organism>
<dbReference type="Pfam" id="PF19187">
    <property type="entry name" value="HTH_PafC"/>
    <property type="match status" value="1"/>
</dbReference>
<dbReference type="Pfam" id="PF25583">
    <property type="entry name" value="WCX"/>
    <property type="match status" value="1"/>
</dbReference>
<name>A0A1I5A6L0_9MICO</name>
<dbReference type="InterPro" id="IPR043839">
    <property type="entry name" value="PafC_HTH"/>
</dbReference>
<dbReference type="InterPro" id="IPR051534">
    <property type="entry name" value="CBASS_pafABC_assoc_protein"/>
</dbReference>
<dbReference type="InterPro" id="IPR028349">
    <property type="entry name" value="PafC-like"/>
</dbReference>
<gene>
    <name evidence="4" type="ORF">SAMN05216219_1216</name>
</gene>
<evidence type="ECO:0000259" key="3">
    <source>
        <dbReference type="Pfam" id="PF25583"/>
    </source>
</evidence>